<dbReference type="GO" id="GO:0016020">
    <property type="term" value="C:membrane"/>
    <property type="evidence" value="ECO:0007669"/>
    <property type="project" value="UniProtKB-SubCell"/>
</dbReference>
<dbReference type="Proteomes" id="UP000184286">
    <property type="component" value="Unassembled WGS sequence"/>
</dbReference>
<organism evidence="9 10">
    <name type="scientific">Streptomyces phaeoluteigriseus</name>
    <dbReference type="NCBI Taxonomy" id="114686"/>
    <lineage>
        <taxon>Bacteria</taxon>
        <taxon>Bacillati</taxon>
        <taxon>Actinomycetota</taxon>
        <taxon>Actinomycetes</taxon>
        <taxon>Kitasatosporales</taxon>
        <taxon>Streptomycetaceae</taxon>
        <taxon>Streptomyces</taxon>
        <taxon>Streptomyces aurantiacus group</taxon>
    </lineage>
</organism>
<sequence>MLTILGFAMIATFLVLIMLKKMSPIAALVLIPALFCVFVGKGAELGDYVLDGVTSLAPTAAMLMFAIVYFGVMIDVGLFDPIVRAILKFCKADPLRIVVGTAVLAAIVSLDGDGSTTFMITVSAMYPLYKRLKMSLVVMTGVAAMANGVMNTLPWGGPTARAATALKLDASDIFIPMIPALAVGLLGVFALSYVLGRRERKRLGVLTLDEVLVEEKAETETVLVGAGTGNGSGTGTGKTAAATGGSGSGTDADADARTGVDEPAAEEPEDDERLAGLDPDRATLRPKLYWFNALLTVTLLTAMIMELLPIPVLFLLGAALALTVNFPHMPDQKARLGAHAENVLNVAGMVFAAAVFTGVLTGTGMVDNMANWLVDNIPDGMGPHMAFVTGVLSIPLTYFMSNDGFYFGVLPVLAEAGQAHGVSSLEIARASLVGQPLHMSSPLVPAVYVLVGMAKVEFGDHTRFVVKWAALTSLVILAAGMLFGII</sequence>
<dbReference type="EMBL" id="MPOH02000015">
    <property type="protein sequence ID" value="OQD54398.1"/>
    <property type="molecule type" value="Genomic_DNA"/>
</dbReference>
<dbReference type="Pfam" id="PF03600">
    <property type="entry name" value="CitMHS"/>
    <property type="match status" value="1"/>
</dbReference>
<name>A0A1V6MPQ1_9ACTN</name>
<feature type="region of interest" description="Disordered" evidence="6">
    <location>
        <begin position="224"/>
        <end position="277"/>
    </location>
</feature>
<evidence type="ECO:0000313" key="9">
    <source>
        <dbReference type="EMBL" id="OQD54398.1"/>
    </source>
</evidence>
<evidence type="ECO:0000313" key="10">
    <source>
        <dbReference type="Proteomes" id="UP000184286"/>
    </source>
</evidence>
<feature type="compositionally biased region" description="Gly residues" evidence="6">
    <location>
        <begin position="226"/>
        <end position="236"/>
    </location>
</feature>
<feature type="compositionally biased region" description="Acidic residues" evidence="6">
    <location>
        <begin position="263"/>
        <end position="272"/>
    </location>
</feature>
<evidence type="ECO:0000256" key="7">
    <source>
        <dbReference type="SAM" id="Phobius"/>
    </source>
</evidence>
<dbReference type="InterPro" id="IPR014738">
    <property type="entry name" value="Citrate_transporter"/>
</dbReference>
<protein>
    <submittedName>
        <fullName evidence="9">Citrate:proton symporter</fullName>
    </submittedName>
</protein>
<feature type="transmembrane region" description="Helical" evidence="7">
    <location>
        <begin position="465"/>
        <end position="485"/>
    </location>
</feature>
<feature type="transmembrane region" description="Helical" evidence="7">
    <location>
        <begin position="342"/>
        <end position="361"/>
    </location>
</feature>
<keyword evidence="4 7" id="KW-1133">Transmembrane helix</keyword>
<comment type="caution">
    <text evidence="9">The sequence shown here is derived from an EMBL/GenBank/DDBJ whole genome shotgun (WGS) entry which is preliminary data.</text>
</comment>
<evidence type="ECO:0000256" key="6">
    <source>
        <dbReference type="SAM" id="MobiDB-lite"/>
    </source>
</evidence>
<feature type="transmembrane region" description="Helical" evidence="7">
    <location>
        <begin position="134"/>
        <end position="153"/>
    </location>
</feature>
<gene>
    <name evidence="9" type="ORF">BM536_020605</name>
</gene>
<evidence type="ECO:0000256" key="2">
    <source>
        <dbReference type="ARBA" id="ARBA00022448"/>
    </source>
</evidence>
<evidence type="ECO:0000256" key="5">
    <source>
        <dbReference type="ARBA" id="ARBA00023136"/>
    </source>
</evidence>
<evidence type="ECO:0000256" key="4">
    <source>
        <dbReference type="ARBA" id="ARBA00022989"/>
    </source>
</evidence>
<feature type="transmembrane region" description="Helical" evidence="7">
    <location>
        <begin position="381"/>
        <end position="400"/>
    </location>
</feature>
<feature type="transmembrane region" description="Helical" evidence="7">
    <location>
        <begin position="173"/>
        <end position="195"/>
    </location>
</feature>
<keyword evidence="5 7" id="KW-0472">Membrane</keyword>
<comment type="subcellular location">
    <subcellularLocation>
        <location evidence="1">Membrane</location>
        <topology evidence="1">Multi-pass membrane protein</topology>
    </subcellularLocation>
</comment>
<feature type="domain" description="Citrate transporter-like" evidence="8">
    <location>
        <begin position="15"/>
        <end position="434"/>
    </location>
</feature>
<feature type="transmembrane region" description="Helical" evidence="7">
    <location>
        <begin position="58"/>
        <end position="79"/>
    </location>
</feature>
<evidence type="ECO:0000259" key="8">
    <source>
        <dbReference type="Pfam" id="PF03600"/>
    </source>
</evidence>
<dbReference type="AlphaFoldDB" id="A0A1V6MPQ1"/>
<keyword evidence="3 7" id="KW-0812">Transmembrane</keyword>
<dbReference type="RefSeq" id="WP_073497436.1">
    <property type="nucleotide sequence ID" value="NZ_MPOH02000015.1"/>
</dbReference>
<feature type="transmembrane region" description="Helical" evidence="7">
    <location>
        <begin position="311"/>
        <end position="330"/>
    </location>
</feature>
<dbReference type="InterPro" id="IPR004680">
    <property type="entry name" value="Cit_transptr-like_dom"/>
</dbReference>
<dbReference type="NCBIfam" id="TIGR00784">
    <property type="entry name" value="citMHS"/>
    <property type="match status" value="2"/>
</dbReference>
<proteinExistence type="predicted"/>
<evidence type="ECO:0000256" key="1">
    <source>
        <dbReference type="ARBA" id="ARBA00004141"/>
    </source>
</evidence>
<dbReference type="OrthoDB" id="5329450at2"/>
<accession>A0A1V6MPQ1</accession>
<feature type="transmembrane region" description="Helical" evidence="7">
    <location>
        <begin position="288"/>
        <end position="305"/>
    </location>
</feature>
<dbReference type="GO" id="GO:0015137">
    <property type="term" value="F:citrate transmembrane transporter activity"/>
    <property type="evidence" value="ECO:0007669"/>
    <property type="project" value="InterPro"/>
</dbReference>
<reference evidence="9 10" key="2">
    <citation type="submission" date="2017-02" db="EMBL/GenBank/DDBJ databases">
        <title>Draft genome sequence of Streptomyces phaeoluteigriseus type strain DSM41896.</title>
        <authorList>
            <person name="Salih T.S."/>
            <person name="Algora Gallardo L."/>
            <person name="Melo Santos T."/>
            <person name="Filgueira Martinez S."/>
            <person name="Herron P.R."/>
        </authorList>
    </citation>
    <scope>NUCLEOTIDE SEQUENCE [LARGE SCALE GENOMIC DNA]</scope>
    <source>
        <strain evidence="9 10">DSM 41896</strain>
    </source>
</reference>
<dbReference type="STRING" id="114686.BM536_020605"/>
<reference evidence="10" key="1">
    <citation type="submission" date="2016-11" db="EMBL/GenBank/DDBJ databases">
        <authorList>
            <person name="Schniete J.K."/>
            <person name="Salih T."/>
            <person name="Algora Gallardo L."/>
            <person name="Martinez Fernandez S."/>
            <person name="Herron P.R."/>
        </authorList>
    </citation>
    <scope>NUCLEOTIDE SEQUENCE [LARGE SCALE GENOMIC DNA]</scope>
    <source>
        <strain evidence="10">DSM 41896</strain>
    </source>
</reference>
<keyword evidence="2" id="KW-0813">Transport</keyword>
<evidence type="ECO:0000256" key="3">
    <source>
        <dbReference type="ARBA" id="ARBA00022692"/>
    </source>
</evidence>